<evidence type="ECO:0000256" key="5">
    <source>
        <dbReference type="ARBA" id="ARBA00022989"/>
    </source>
</evidence>
<dbReference type="Pfam" id="PF07690">
    <property type="entry name" value="MFS_1"/>
    <property type="match status" value="1"/>
</dbReference>
<feature type="transmembrane region" description="Helical" evidence="8">
    <location>
        <begin position="249"/>
        <end position="271"/>
    </location>
</feature>
<proteinExistence type="predicted"/>
<reference evidence="10" key="1">
    <citation type="submission" date="2018-09" db="EMBL/GenBank/DDBJ databases">
        <authorList>
            <person name="Zhu H."/>
        </authorList>
    </citation>
    <scope>NUCLEOTIDE SEQUENCE [LARGE SCALE GENOMIC DNA]</scope>
    <source>
        <strain evidence="10">K1W22B-1</strain>
    </source>
</reference>
<accession>A0A3A5H7I4</accession>
<keyword evidence="6 8" id="KW-0472">Membrane</keyword>
<keyword evidence="10" id="KW-1185">Reference proteome</keyword>
<feature type="transmembrane region" description="Helical" evidence="8">
    <location>
        <begin position="99"/>
        <end position="120"/>
    </location>
</feature>
<evidence type="ECO:0000256" key="3">
    <source>
        <dbReference type="ARBA" id="ARBA00022475"/>
    </source>
</evidence>
<sequence>MASTSRSWVPVAGALVVGGWGANQFTPLSVVYRVDEGWGQLPVITMFTIYLLGLVPALLVGCRLADRFGRRRVVRLALVLQVASSVGLAGAAWSEYAVYGSRMATGVATGLIVSAAGAWLQELSSDVTPGQGARRAVYATGAGFAFGPVAAGAMAEWLPLPLVLPCFVHAACAALALLAAARVPETAPAWTAPSSTGPAAAGAPGVRRTALMHPRFLGLVLPASPAIFAAVTVSYVVLPPLVHDQVRDIAPLFSGLIAAVTLSVGLAIQPLAARIDRPGSSRATLTAMATVVVGLLAGALAVDQRSPALVVLAAALLGAGYGLTLESGLTEINRITPPSALPTVSALFQGVAHSGFLAPLLLAIMAGSASYPELLAGLALIGLVLLIAAALWDHHHVEDHTDHRLPGLTGADVPKGAEPWAE</sequence>
<feature type="transmembrane region" description="Helical" evidence="8">
    <location>
        <begin position="136"/>
        <end position="155"/>
    </location>
</feature>
<feature type="transmembrane region" description="Helical" evidence="8">
    <location>
        <begin position="374"/>
        <end position="392"/>
    </location>
</feature>
<keyword evidence="2" id="KW-0813">Transport</keyword>
<dbReference type="EMBL" id="QYRP01000002">
    <property type="protein sequence ID" value="RJS46412.1"/>
    <property type="molecule type" value="Genomic_DNA"/>
</dbReference>
<keyword evidence="5 8" id="KW-1133">Transmembrane helix</keyword>
<keyword evidence="4 8" id="KW-0812">Transmembrane</keyword>
<dbReference type="InterPro" id="IPR050171">
    <property type="entry name" value="MFS_Transporters"/>
</dbReference>
<gene>
    <name evidence="9" type="ORF">D4739_09440</name>
</gene>
<dbReference type="PANTHER" id="PTHR23517:SF3">
    <property type="entry name" value="INTEGRAL MEMBRANE TRANSPORT PROTEIN"/>
    <property type="match status" value="1"/>
</dbReference>
<dbReference type="RefSeq" id="WP_120060384.1">
    <property type="nucleotide sequence ID" value="NZ_QYRP01000002.1"/>
</dbReference>
<evidence type="ECO:0000256" key="1">
    <source>
        <dbReference type="ARBA" id="ARBA00004651"/>
    </source>
</evidence>
<comment type="subcellular location">
    <subcellularLocation>
        <location evidence="1">Cell membrane</location>
        <topology evidence="1">Multi-pass membrane protein</topology>
    </subcellularLocation>
</comment>
<evidence type="ECO:0000313" key="9">
    <source>
        <dbReference type="EMBL" id="RJS46412.1"/>
    </source>
</evidence>
<comment type="caution">
    <text evidence="9">The sequence shown here is derived from an EMBL/GenBank/DDBJ whole genome shotgun (WGS) entry which is preliminary data.</text>
</comment>
<feature type="transmembrane region" description="Helical" evidence="8">
    <location>
        <begin position="37"/>
        <end position="61"/>
    </location>
</feature>
<feature type="transmembrane region" description="Helical" evidence="8">
    <location>
        <begin position="73"/>
        <end position="93"/>
    </location>
</feature>
<evidence type="ECO:0000256" key="6">
    <source>
        <dbReference type="ARBA" id="ARBA00023136"/>
    </source>
</evidence>
<evidence type="ECO:0000313" key="10">
    <source>
        <dbReference type="Proteomes" id="UP000276542"/>
    </source>
</evidence>
<dbReference type="Proteomes" id="UP000276542">
    <property type="component" value="Unassembled WGS sequence"/>
</dbReference>
<evidence type="ECO:0000256" key="2">
    <source>
        <dbReference type="ARBA" id="ARBA00022448"/>
    </source>
</evidence>
<dbReference type="PANTHER" id="PTHR23517">
    <property type="entry name" value="RESISTANCE PROTEIN MDTM, PUTATIVE-RELATED-RELATED"/>
    <property type="match status" value="1"/>
</dbReference>
<dbReference type="GO" id="GO:0022857">
    <property type="term" value="F:transmembrane transporter activity"/>
    <property type="evidence" value="ECO:0007669"/>
    <property type="project" value="InterPro"/>
</dbReference>
<dbReference type="InterPro" id="IPR011701">
    <property type="entry name" value="MFS"/>
</dbReference>
<evidence type="ECO:0000256" key="8">
    <source>
        <dbReference type="SAM" id="Phobius"/>
    </source>
</evidence>
<keyword evidence="3" id="KW-1003">Cell membrane</keyword>
<dbReference type="Gene3D" id="1.20.1250.20">
    <property type="entry name" value="MFS general substrate transporter like domains"/>
    <property type="match status" value="2"/>
</dbReference>
<feature type="transmembrane region" description="Helical" evidence="8">
    <location>
        <begin position="283"/>
        <end position="302"/>
    </location>
</feature>
<evidence type="ECO:0000256" key="4">
    <source>
        <dbReference type="ARBA" id="ARBA00022692"/>
    </source>
</evidence>
<protein>
    <submittedName>
        <fullName evidence="9">MFS transporter</fullName>
    </submittedName>
</protein>
<dbReference type="AlphaFoldDB" id="A0A3A5H7I4"/>
<feature type="region of interest" description="Disordered" evidence="7">
    <location>
        <begin position="401"/>
        <end position="422"/>
    </location>
</feature>
<feature type="transmembrane region" description="Helical" evidence="8">
    <location>
        <begin position="216"/>
        <end position="237"/>
    </location>
</feature>
<feature type="transmembrane region" description="Helical" evidence="8">
    <location>
        <begin position="308"/>
        <end position="325"/>
    </location>
</feature>
<dbReference type="OrthoDB" id="5242249at2"/>
<dbReference type="InterPro" id="IPR036259">
    <property type="entry name" value="MFS_trans_sf"/>
</dbReference>
<dbReference type="SUPFAM" id="SSF103473">
    <property type="entry name" value="MFS general substrate transporter"/>
    <property type="match status" value="1"/>
</dbReference>
<evidence type="ECO:0000256" key="7">
    <source>
        <dbReference type="SAM" id="MobiDB-lite"/>
    </source>
</evidence>
<name>A0A3A5H7I4_9ACTN</name>
<feature type="transmembrane region" description="Helical" evidence="8">
    <location>
        <begin position="346"/>
        <end position="368"/>
    </location>
</feature>
<organism evidence="9 10">
    <name type="scientific">Nocardioides cavernaquae</name>
    <dbReference type="NCBI Taxonomy" id="2321396"/>
    <lineage>
        <taxon>Bacteria</taxon>
        <taxon>Bacillati</taxon>
        <taxon>Actinomycetota</taxon>
        <taxon>Actinomycetes</taxon>
        <taxon>Propionibacteriales</taxon>
        <taxon>Nocardioidaceae</taxon>
        <taxon>Nocardioides</taxon>
    </lineage>
</organism>
<dbReference type="GO" id="GO:0005886">
    <property type="term" value="C:plasma membrane"/>
    <property type="evidence" value="ECO:0007669"/>
    <property type="project" value="UniProtKB-SubCell"/>
</dbReference>